<dbReference type="GO" id="GO:0005085">
    <property type="term" value="F:guanyl-nucleotide exchange factor activity"/>
    <property type="evidence" value="ECO:0007669"/>
    <property type="project" value="UniProtKB-KW"/>
</dbReference>
<dbReference type="AlphaFoldDB" id="M2NE17"/>
<evidence type="ECO:0000256" key="1">
    <source>
        <dbReference type="ARBA" id="ARBA00022443"/>
    </source>
</evidence>
<proteinExistence type="predicted"/>
<dbReference type="InterPro" id="IPR036028">
    <property type="entry name" value="SH3-like_dom_sf"/>
</dbReference>
<feature type="region of interest" description="Disordered" evidence="5">
    <location>
        <begin position="591"/>
        <end position="644"/>
    </location>
</feature>
<dbReference type="STRING" id="717646.M2NE17"/>
<dbReference type="eggNOG" id="KOG3417">
    <property type="taxonomic scope" value="Eukaryota"/>
</dbReference>
<dbReference type="SUPFAM" id="SSF48366">
    <property type="entry name" value="Ras GEF"/>
    <property type="match status" value="1"/>
</dbReference>
<dbReference type="InterPro" id="IPR001452">
    <property type="entry name" value="SH3_domain"/>
</dbReference>
<feature type="compositionally biased region" description="Polar residues" evidence="5">
    <location>
        <begin position="602"/>
        <end position="613"/>
    </location>
</feature>
<dbReference type="KEGG" id="bcom:BAUCODRAFT_43367"/>
<evidence type="ECO:0000256" key="2">
    <source>
        <dbReference type="ARBA" id="ARBA00022658"/>
    </source>
</evidence>
<feature type="non-terminal residue" evidence="9">
    <location>
        <position position="1112"/>
    </location>
</feature>
<keyword evidence="10" id="KW-1185">Reference proteome</keyword>
<dbReference type="Pfam" id="PF00617">
    <property type="entry name" value="RasGEF"/>
    <property type="match status" value="1"/>
</dbReference>
<dbReference type="SMART" id="SM00229">
    <property type="entry name" value="RasGEFN"/>
    <property type="match status" value="1"/>
</dbReference>
<dbReference type="PROSITE" id="PS50009">
    <property type="entry name" value="RASGEF_CAT"/>
    <property type="match status" value="1"/>
</dbReference>
<evidence type="ECO:0000256" key="3">
    <source>
        <dbReference type="PROSITE-ProRule" id="PRU00168"/>
    </source>
</evidence>
<dbReference type="CDD" id="cd00155">
    <property type="entry name" value="RasGEF"/>
    <property type="match status" value="1"/>
</dbReference>
<dbReference type="EMBL" id="KB445554">
    <property type="protein sequence ID" value="EMC97459.1"/>
    <property type="molecule type" value="Genomic_DNA"/>
</dbReference>
<dbReference type="PANTHER" id="PTHR23113">
    <property type="entry name" value="GUANINE NUCLEOTIDE EXCHANGE FACTOR"/>
    <property type="match status" value="1"/>
</dbReference>
<dbReference type="RefSeq" id="XP_007675336.1">
    <property type="nucleotide sequence ID" value="XM_007677146.1"/>
</dbReference>
<dbReference type="PROSITE" id="PS50212">
    <property type="entry name" value="RASGEF_NTER"/>
    <property type="match status" value="1"/>
</dbReference>
<feature type="compositionally biased region" description="Low complexity" evidence="5">
    <location>
        <begin position="615"/>
        <end position="628"/>
    </location>
</feature>
<dbReference type="OrthoDB" id="546434at2759"/>
<dbReference type="Gene3D" id="2.30.30.40">
    <property type="entry name" value="SH3 Domains"/>
    <property type="match status" value="1"/>
</dbReference>
<dbReference type="Gene3D" id="1.10.840.10">
    <property type="entry name" value="Ras guanine-nucleotide exchange factors catalytic domain"/>
    <property type="match status" value="1"/>
</dbReference>
<dbReference type="PROSITE" id="PS50002">
    <property type="entry name" value="SH3"/>
    <property type="match status" value="1"/>
</dbReference>
<dbReference type="HOGENOM" id="CLU_002116_1_0_1"/>
<name>M2NE17_BAUPA</name>
<dbReference type="SMART" id="SM00147">
    <property type="entry name" value="RasGEF"/>
    <property type="match status" value="1"/>
</dbReference>
<dbReference type="InterPro" id="IPR000651">
    <property type="entry name" value="Ras-like_Gua-exchang_fac_N"/>
</dbReference>
<evidence type="ECO:0000259" key="6">
    <source>
        <dbReference type="PROSITE" id="PS50002"/>
    </source>
</evidence>
<dbReference type="InterPro" id="IPR008937">
    <property type="entry name" value="Ras-like_GEF"/>
</dbReference>
<feature type="domain" description="SH3" evidence="6">
    <location>
        <begin position="23"/>
        <end position="93"/>
    </location>
</feature>
<feature type="compositionally biased region" description="Polar residues" evidence="5">
    <location>
        <begin position="538"/>
        <end position="547"/>
    </location>
</feature>
<reference evidence="9 10" key="1">
    <citation type="journal article" date="2012" name="PLoS Pathog.">
        <title>Diverse lifestyles and strategies of plant pathogenesis encoded in the genomes of eighteen Dothideomycetes fungi.</title>
        <authorList>
            <person name="Ohm R.A."/>
            <person name="Feau N."/>
            <person name="Henrissat B."/>
            <person name="Schoch C.L."/>
            <person name="Horwitz B.A."/>
            <person name="Barry K.W."/>
            <person name="Condon B.J."/>
            <person name="Copeland A.C."/>
            <person name="Dhillon B."/>
            <person name="Glaser F."/>
            <person name="Hesse C.N."/>
            <person name="Kosti I."/>
            <person name="LaButti K."/>
            <person name="Lindquist E.A."/>
            <person name="Lucas S."/>
            <person name="Salamov A.A."/>
            <person name="Bradshaw R.E."/>
            <person name="Ciuffetti L."/>
            <person name="Hamelin R.C."/>
            <person name="Kema G.H.J."/>
            <person name="Lawrence C."/>
            <person name="Scott J.A."/>
            <person name="Spatafora J.W."/>
            <person name="Turgeon B.G."/>
            <person name="de Wit P.J.G.M."/>
            <person name="Zhong S."/>
            <person name="Goodwin S.B."/>
            <person name="Grigoriev I.V."/>
        </authorList>
    </citation>
    <scope>NUCLEOTIDE SEQUENCE [LARGE SCALE GENOMIC DNA]</scope>
    <source>
        <strain evidence="9 10">UAMH 10762</strain>
    </source>
</reference>
<dbReference type="Gene3D" id="1.20.870.10">
    <property type="entry name" value="Son of sevenless (SoS) protein Chain: S domain 1"/>
    <property type="match status" value="1"/>
</dbReference>
<evidence type="ECO:0000259" key="8">
    <source>
        <dbReference type="PROSITE" id="PS50212"/>
    </source>
</evidence>
<sequence>QTTPPETPICDPDAPELQLGEGLFHNYLRAIYPFDPSMMPAESEDALEMTTNLRAGDLVLVHSIHANGWADGTVLTTGERGWLPTNFCEAFDHPYLRNLLNAMTQFWDLLGATEDGNLSTFVRQDYVRGLIAGVRYLLEHADCLHRDAALVQRHMGIRRMRKGLLADLSSLVQIAKGLQETISEPFAGEVVHYLVDDLIVKACKVVTRAIGFVDIWSEETGHLSVRLKQTGRFERETLPSDERPFPFISSVSVTERPISLSTAAASQASATEEEEAEVNAAQEVEHAMPRSRTFSYRLASRRPSVAHRLSMVDTERTQHRTLASHQLARMHDASISHIAAFIGHHLHSRACSELRSTTERLVKACEEMLHIVDEIALHGAQRSDAVREARVDFQTKLVELISATQDVFTFSDLEDSQGVMLPEHSQRLVRLGTSLIRSASNCVGRTRSLIEQIGDFDMHQRAGWPTSFNQAAGSGAANLQKRGSGTEARVQSQQHVVTSFEKRLSKKMALPVNMRASMALLELEDTSNTTARVVSGLQTPETLQSPASPYFKTATPSVQQRATTRASQHQQAISGATLSFLRSAGLSSSDQARKDSAGLSIAGSTSTKTSSARHSGASVVSSTSTRATSPDRIKEEQSPDPALLNSFTSISSLQSVASDAPSDPETQLLQKTYANEMTVNNEGKVNGGSLPALVEKLTMHDAAPDSQFVSAFFLTFRMFTTPQELVQALVARFDYIGDTSAIGRPVRLRVYNVIKGWLETYWIGEADNAALGDIRYFAAHRLKPHLASAGDRLLELTHRVAAGYESGNFTGPLVSGIGKTSLSIVSSHAAGNATPEPNITETQLSSLRTELDGGQARSILEFDAVELARQITLLTSETFCRIQPDELLSLDWSKKDSHRVSNVRTMCTVNTDLAHVVGDSVLAPEDAKKRAQLIKHWSKIAVCCLELHNYDSVMAIMCSLNSSVLQRLRRTWELVSRKTKARLEELNAIIDFSRNHASLRKRLEEPVAPCIPFLGIYLTDLTFMNAGNPKMRDLPGVTTDDGQQVQVINFDKCRRMAKVVSHLQKFQVPYKLRPVAELQTWLEAHLDRMRASNDAVLGSFHRRSLLVEPKQE</sequence>
<gene>
    <name evidence="9" type="ORF">BAUCODRAFT_43367</name>
</gene>
<dbReference type="SUPFAM" id="SSF50044">
    <property type="entry name" value="SH3-domain"/>
    <property type="match status" value="1"/>
</dbReference>
<dbReference type="GO" id="GO:0007265">
    <property type="term" value="P:Ras protein signal transduction"/>
    <property type="evidence" value="ECO:0007669"/>
    <property type="project" value="TreeGrafter"/>
</dbReference>
<feature type="domain" description="N-terminal Ras-GEF" evidence="8">
    <location>
        <begin position="681"/>
        <end position="801"/>
    </location>
</feature>
<protein>
    <submittedName>
        <fullName evidence="9">Uncharacterized protein</fullName>
    </submittedName>
</protein>
<feature type="non-terminal residue" evidence="9">
    <location>
        <position position="1"/>
    </location>
</feature>
<dbReference type="InterPro" id="IPR036964">
    <property type="entry name" value="RASGEF_cat_dom_sf"/>
</dbReference>
<dbReference type="InterPro" id="IPR001895">
    <property type="entry name" value="RASGEF_cat_dom"/>
</dbReference>
<feature type="domain" description="Ras-GEF" evidence="7">
    <location>
        <begin position="863"/>
        <end position="1110"/>
    </location>
</feature>
<keyword evidence="1 4" id="KW-0728">SH3 domain</keyword>
<accession>M2NE17</accession>
<dbReference type="CDD" id="cd06224">
    <property type="entry name" value="REM"/>
    <property type="match status" value="1"/>
</dbReference>
<evidence type="ECO:0000256" key="4">
    <source>
        <dbReference type="PROSITE-ProRule" id="PRU00192"/>
    </source>
</evidence>
<dbReference type="Proteomes" id="UP000011761">
    <property type="component" value="Unassembled WGS sequence"/>
</dbReference>
<evidence type="ECO:0000259" key="7">
    <source>
        <dbReference type="PROSITE" id="PS50009"/>
    </source>
</evidence>
<evidence type="ECO:0000313" key="9">
    <source>
        <dbReference type="EMBL" id="EMC97459.1"/>
    </source>
</evidence>
<dbReference type="InterPro" id="IPR019804">
    <property type="entry name" value="Ras_G-nucl-exch_fac_CS"/>
</dbReference>
<dbReference type="PANTHER" id="PTHR23113:SF354">
    <property type="entry name" value="BUD SITE SELECTION PROTEIN 5"/>
    <property type="match status" value="1"/>
</dbReference>
<dbReference type="Pfam" id="PF00618">
    <property type="entry name" value="RasGEF_N"/>
    <property type="match status" value="1"/>
</dbReference>
<evidence type="ECO:0000256" key="5">
    <source>
        <dbReference type="SAM" id="MobiDB-lite"/>
    </source>
</evidence>
<organism evidence="9 10">
    <name type="scientific">Baudoinia panamericana (strain UAMH 10762)</name>
    <name type="common">Angels' share fungus</name>
    <name type="synonym">Baudoinia compniacensis (strain UAMH 10762)</name>
    <dbReference type="NCBI Taxonomy" id="717646"/>
    <lineage>
        <taxon>Eukaryota</taxon>
        <taxon>Fungi</taxon>
        <taxon>Dikarya</taxon>
        <taxon>Ascomycota</taxon>
        <taxon>Pezizomycotina</taxon>
        <taxon>Dothideomycetes</taxon>
        <taxon>Dothideomycetidae</taxon>
        <taxon>Mycosphaerellales</taxon>
        <taxon>Teratosphaeriaceae</taxon>
        <taxon>Baudoinia</taxon>
    </lineage>
</organism>
<dbReference type="InterPro" id="IPR023578">
    <property type="entry name" value="Ras_GEF_dom_sf"/>
</dbReference>
<dbReference type="PROSITE" id="PS00720">
    <property type="entry name" value="RASGEF"/>
    <property type="match status" value="1"/>
</dbReference>
<feature type="region of interest" description="Disordered" evidence="5">
    <location>
        <begin position="538"/>
        <end position="570"/>
    </location>
</feature>
<dbReference type="GeneID" id="19114280"/>
<dbReference type="SMART" id="SM00326">
    <property type="entry name" value="SH3"/>
    <property type="match status" value="1"/>
</dbReference>
<keyword evidence="2 3" id="KW-0344">Guanine-nucleotide releasing factor</keyword>
<evidence type="ECO:0000313" key="10">
    <source>
        <dbReference type="Proteomes" id="UP000011761"/>
    </source>
</evidence>
<dbReference type="OMA" id="EEVWERD"/>
<feature type="compositionally biased region" description="Polar residues" evidence="5">
    <location>
        <begin position="554"/>
        <end position="570"/>
    </location>
</feature>
<dbReference type="GO" id="GO:0005886">
    <property type="term" value="C:plasma membrane"/>
    <property type="evidence" value="ECO:0007669"/>
    <property type="project" value="TreeGrafter"/>
</dbReference>